<dbReference type="PANTHER" id="PTHR30469">
    <property type="entry name" value="MULTIDRUG RESISTANCE PROTEIN MDTA"/>
    <property type="match status" value="1"/>
</dbReference>
<dbReference type="RefSeq" id="WP_111371105.1">
    <property type="nucleotide sequence ID" value="NZ_CP029480.1"/>
</dbReference>
<dbReference type="PANTHER" id="PTHR30469:SF15">
    <property type="entry name" value="HLYD FAMILY OF SECRETION PROTEINS"/>
    <property type="match status" value="1"/>
</dbReference>
<evidence type="ECO:0000313" key="1">
    <source>
        <dbReference type="EMBL" id="AWV98003.1"/>
    </source>
</evidence>
<accession>A0A2Z4GAP0</accession>
<dbReference type="Gene3D" id="2.40.30.170">
    <property type="match status" value="1"/>
</dbReference>
<keyword evidence="2" id="KW-1185">Reference proteome</keyword>
<dbReference type="Gene3D" id="2.40.50.100">
    <property type="match status" value="1"/>
</dbReference>
<proteinExistence type="predicted"/>
<dbReference type="AlphaFoldDB" id="A0A2Z4GAP0"/>
<protein>
    <submittedName>
        <fullName evidence="1">Efflux transporter periplasmic adaptor subunit</fullName>
    </submittedName>
</protein>
<dbReference type="GO" id="GO:1990281">
    <property type="term" value="C:efflux pump complex"/>
    <property type="evidence" value="ECO:0007669"/>
    <property type="project" value="TreeGrafter"/>
</dbReference>
<name>A0A2Z4GAP0_9BACT</name>
<dbReference type="Gene3D" id="1.10.287.470">
    <property type="entry name" value="Helix hairpin bin"/>
    <property type="match status" value="1"/>
</dbReference>
<dbReference type="KEGG" id="als:DJ013_07395"/>
<dbReference type="OrthoDB" id="1114717at2"/>
<evidence type="ECO:0000313" key="2">
    <source>
        <dbReference type="Proteomes" id="UP000249873"/>
    </source>
</evidence>
<dbReference type="Proteomes" id="UP000249873">
    <property type="component" value="Chromosome"/>
</dbReference>
<gene>
    <name evidence="1" type="ORF">DJ013_07395</name>
</gene>
<reference evidence="1 2" key="1">
    <citation type="submission" date="2018-05" db="EMBL/GenBank/DDBJ databases">
        <title>Complete genome sequence of Arcticibacterium luteifluviistationis SM1504T, a cytophagaceae bacterium isolated from Arctic surface seawater.</title>
        <authorList>
            <person name="Li Y."/>
            <person name="Qin Q.-L."/>
        </authorList>
    </citation>
    <scope>NUCLEOTIDE SEQUENCE [LARGE SCALE GENOMIC DNA]</scope>
    <source>
        <strain evidence="1 2">SM1504</strain>
    </source>
</reference>
<dbReference type="EMBL" id="CP029480">
    <property type="protein sequence ID" value="AWV98003.1"/>
    <property type="molecule type" value="Genomic_DNA"/>
</dbReference>
<sequence length="370" mass="41358">MRLAISIVLGLVLLTGSYVLYQNLADSKKPPRGQANKTTNTVFVKPVENGDSPIFIETNGTIRAQERIELFSEVQGVLKQTKKAFKPGQRYGKGEMLLEMDSQEFYSSLVAQRSILYNNIVSIMPDLKFDLPESFQPWQTYLDEFDIQGTLKELPKAQNEKEKYFINSKQIVSTYYTIKNLEERLVKYQIKAPFSGILTEALVDPGTLVRTGQKLGALINPSVFELEANINAEYLEYLKVGKRVSVSDLKGQNTWVGFVKRINGVIDPTTQTVQAFIQISGKNLTEGMFLEASVMAKTESNVLEISRSLLSTDNTVFVVENDSVLTMHAVEVIHFSDKTALVRGLKNGAYLMSKPLPGAYDGMIVKVSNQ</sequence>
<dbReference type="GO" id="GO:0015562">
    <property type="term" value="F:efflux transmembrane transporter activity"/>
    <property type="evidence" value="ECO:0007669"/>
    <property type="project" value="TreeGrafter"/>
</dbReference>
<organism evidence="1 2">
    <name type="scientific">Arcticibacterium luteifluviistationis</name>
    <dbReference type="NCBI Taxonomy" id="1784714"/>
    <lineage>
        <taxon>Bacteria</taxon>
        <taxon>Pseudomonadati</taxon>
        <taxon>Bacteroidota</taxon>
        <taxon>Cytophagia</taxon>
        <taxon>Cytophagales</taxon>
        <taxon>Leadbetterellaceae</taxon>
        <taxon>Arcticibacterium</taxon>
    </lineage>
</organism>